<proteinExistence type="predicted"/>
<dbReference type="EMBL" id="JANBUK010001839">
    <property type="protein sequence ID" value="KAJ2777242.1"/>
    <property type="molecule type" value="Genomic_DNA"/>
</dbReference>
<accession>A0ACC1K9J3</accession>
<organism evidence="1 2">
    <name type="scientific">Coemansia linderi</name>
    <dbReference type="NCBI Taxonomy" id="2663919"/>
    <lineage>
        <taxon>Eukaryota</taxon>
        <taxon>Fungi</taxon>
        <taxon>Fungi incertae sedis</taxon>
        <taxon>Zoopagomycota</taxon>
        <taxon>Kickxellomycotina</taxon>
        <taxon>Kickxellomycetes</taxon>
        <taxon>Kickxellales</taxon>
        <taxon>Kickxellaceae</taxon>
        <taxon>Coemansia</taxon>
    </lineage>
</organism>
<feature type="non-terminal residue" evidence="1">
    <location>
        <position position="1"/>
    </location>
</feature>
<sequence>LHAIVNMAARTLDTLTHMKPPIGREGSKGGRTIELEISAEDLHKILMLAAANAMRAESRQSLHPIAKSPLKSCGPANCNACRFASTCASRGPDSEPSQHSGGALAMAAVAAALFGTGAALEHKEEAADAQLNLHMSSADISNLLACVQ</sequence>
<comment type="caution">
    <text evidence="1">The sequence shown here is derived from an EMBL/GenBank/DDBJ whole genome shotgun (WGS) entry which is preliminary data.</text>
</comment>
<name>A0ACC1K9J3_9FUNG</name>
<reference evidence="1" key="1">
    <citation type="submission" date="2022-07" db="EMBL/GenBank/DDBJ databases">
        <title>Phylogenomic reconstructions and comparative analyses of Kickxellomycotina fungi.</title>
        <authorList>
            <person name="Reynolds N.K."/>
            <person name="Stajich J.E."/>
            <person name="Barry K."/>
            <person name="Grigoriev I.V."/>
            <person name="Crous P."/>
            <person name="Smith M.E."/>
        </authorList>
    </citation>
    <scope>NUCLEOTIDE SEQUENCE</scope>
    <source>
        <strain evidence="1">BCRC 34191</strain>
    </source>
</reference>
<protein>
    <submittedName>
        <fullName evidence="1">Uncharacterized protein</fullName>
    </submittedName>
</protein>
<evidence type="ECO:0000313" key="2">
    <source>
        <dbReference type="Proteomes" id="UP001140066"/>
    </source>
</evidence>
<gene>
    <name evidence="1" type="ORF">GGI18_004230</name>
</gene>
<evidence type="ECO:0000313" key="1">
    <source>
        <dbReference type="EMBL" id="KAJ2777242.1"/>
    </source>
</evidence>
<dbReference type="Proteomes" id="UP001140066">
    <property type="component" value="Unassembled WGS sequence"/>
</dbReference>
<keyword evidence="2" id="KW-1185">Reference proteome</keyword>